<sequence length="144" mass="16676">MVDILFLAETKIDSTVSSRLVSHPGFRTIRKDRKKGAGGLLAYIRNEPSAYRHLKLEISDIESICLDATESNNSRFIVCAFYRSPTKCKESDFLASLSQLPKIFITPERSWFYLETSSRGMLCYKWFFTPWTERSRLNLYSAKN</sequence>
<protein>
    <submittedName>
        <fullName evidence="1">Uncharacterized protein</fullName>
    </submittedName>
</protein>
<gene>
    <name evidence="1" type="ORF">PLOB_00034088</name>
</gene>
<comment type="caution">
    <text evidence="1">The sequence shown here is derived from an EMBL/GenBank/DDBJ whole genome shotgun (WGS) entry which is preliminary data.</text>
</comment>
<evidence type="ECO:0000313" key="2">
    <source>
        <dbReference type="Proteomes" id="UP001159405"/>
    </source>
</evidence>
<keyword evidence="2" id="KW-1185">Reference proteome</keyword>
<dbReference type="Gene3D" id="3.60.10.10">
    <property type="entry name" value="Endonuclease/exonuclease/phosphatase"/>
    <property type="match status" value="1"/>
</dbReference>
<organism evidence="1 2">
    <name type="scientific">Porites lobata</name>
    <dbReference type="NCBI Taxonomy" id="104759"/>
    <lineage>
        <taxon>Eukaryota</taxon>
        <taxon>Metazoa</taxon>
        <taxon>Cnidaria</taxon>
        <taxon>Anthozoa</taxon>
        <taxon>Hexacorallia</taxon>
        <taxon>Scleractinia</taxon>
        <taxon>Fungiina</taxon>
        <taxon>Poritidae</taxon>
        <taxon>Porites</taxon>
    </lineage>
</organism>
<proteinExistence type="predicted"/>
<dbReference type="Proteomes" id="UP001159405">
    <property type="component" value="Unassembled WGS sequence"/>
</dbReference>
<dbReference type="EMBL" id="CALNXK010000046">
    <property type="protein sequence ID" value="CAH3129007.1"/>
    <property type="molecule type" value="Genomic_DNA"/>
</dbReference>
<dbReference type="InterPro" id="IPR036691">
    <property type="entry name" value="Endo/exonu/phosph_ase_sf"/>
</dbReference>
<evidence type="ECO:0000313" key="1">
    <source>
        <dbReference type="EMBL" id="CAH3129007.1"/>
    </source>
</evidence>
<accession>A0ABN8P1J6</accession>
<reference evidence="1 2" key="1">
    <citation type="submission" date="2022-05" db="EMBL/GenBank/DDBJ databases">
        <authorList>
            <consortium name="Genoscope - CEA"/>
            <person name="William W."/>
        </authorList>
    </citation>
    <scope>NUCLEOTIDE SEQUENCE [LARGE SCALE GENOMIC DNA]</scope>
</reference>
<name>A0ABN8P1J6_9CNID</name>